<dbReference type="InParanoid" id="A0A0D0BDW6"/>
<dbReference type="Proteomes" id="UP000054485">
    <property type="component" value="Unassembled WGS sequence"/>
</dbReference>
<keyword evidence="2" id="KW-1185">Reference proteome</keyword>
<gene>
    <name evidence="1" type="ORF">CY34DRAFT_202097</name>
</gene>
<dbReference type="AlphaFoldDB" id="A0A0D0BDW6"/>
<name>A0A0D0BDW6_9AGAM</name>
<evidence type="ECO:0000313" key="1">
    <source>
        <dbReference type="EMBL" id="KIK41488.1"/>
    </source>
</evidence>
<reference evidence="1 2" key="1">
    <citation type="submission" date="2014-04" db="EMBL/GenBank/DDBJ databases">
        <authorList>
            <consortium name="DOE Joint Genome Institute"/>
            <person name="Kuo A."/>
            <person name="Ruytinx J."/>
            <person name="Rineau F."/>
            <person name="Colpaert J."/>
            <person name="Kohler A."/>
            <person name="Nagy L.G."/>
            <person name="Floudas D."/>
            <person name="Copeland A."/>
            <person name="Barry K.W."/>
            <person name="Cichocki N."/>
            <person name="Veneault-Fourrey C."/>
            <person name="LaButti K."/>
            <person name="Lindquist E.A."/>
            <person name="Lipzen A."/>
            <person name="Lundell T."/>
            <person name="Morin E."/>
            <person name="Murat C."/>
            <person name="Sun H."/>
            <person name="Tunlid A."/>
            <person name="Henrissat B."/>
            <person name="Grigoriev I.V."/>
            <person name="Hibbett D.S."/>
            <person name="Martin F."/>
            <person name="Nordberg H.P."/>
            <person name="Cantor M.N."/>
            <person name="Hua S.X."/>
        </authorList>
    </citation>
    <scope>NUCLEOTIDE SEQUENCE [LARGE SCALE GENOMIC DNA]</scope>
    <source>
        <strain evidence="1 2">UH-Slu-Lm8-n1</strain>
    </source>
</reference>
<reference evidence="2" key="2">
    <citation type="submission" date="2015-01" db="EMBL/GenBank/DDBJ databases">
        <title>Evolutionary Origins and Diversification of the Mycorrhizal Mutualists.</title>
        <authorList>
            <consortium name="DOE Joint Genome Institute"/>
            <consortium name="Mycorrhizal Genomics Consortium"/>
            <person name="Kohler A."/>
            <person name="Kuo A."/>
            <person name="Nagy L.G."/>
            <person name="Floudas D."/>
            <person name="Copeland A."/>
            <person name="Barry K.W."/>
            <person name="Cichocki N."/>
            <person name="Veneault-Fourrey C."/>
            <person name="LaButti K."/>
            <person name="Lindquist E.A."/>
            <person name="Lipzen A."/>
            <person name="Lundell T."/>
            <person name="Morin E."/>
            <person name="Murat C."/>
            <person name="Riley R."/>
            <person name="Ohm R."/>
            <person name="Sun H."/>
            <person name="Tunlid A."/>
            <person name="Henrissat B."/>
            <person name="Grigoriev I.V."/>
            <person name="Hibbett D.S."/>
            <person name="Martin F."/>
        </authorList>
    </citation>
    <scope>NUCLEOTIDE SEQUENCE [LARGE SCALE GENOMIC DNA]</scope>
    <source>
        <strain evidence="2">UH-Slu-Lm8-n1</strain>
    </source>
</reference>
<dbReference type="EMBL" id="KN835267">
    <property type="protein sequence ID" value="KIK41488.1"/>
    <property type="molecule type" value="Genomic_DNA"/>
</dbReference>
<organism evidence="1 2">
    <name type="scientific">Suillus luteus UH-Slu-Lm8-n1</name>
    <dbReference type="NCBI Taxonomy" id="930992"/>
    <lineage>
        <taxon>Eukaryota</taxon>
        <taxon>Fungi</taxon>
        <taxon>Dikarya</taxon>
        <taxon>Basidiomycota</taxon>
        <taxon>Agaricomycotina</taxon>
        <taxon>Agaricomycetes</taxon>
        <taxon>Agaricomycetidae</taxon>
        <taxon>Boletales</taxon>
        <taxon>Suillineae</taxon>
        <taxon>Suillaceae</taxon>
        <taxon>Suillus</taxon>
    </lineage>
</organism>
<dbReference type="OrthoDB" id="10639902at2759"/>
<accession>A0A0D0BDW6</accession>
<evidence type="ECO:0000313" key="2">
    <source>
        <dbReference type="Proteomes" id="UP000054485"/>
    </source>
</evidence>
<protein>
    <submittedName>
        <fullName evidence="1">Uncharacterized protein</fullName>
    </submittedName>
</protein>
<sequence length="273" mass="30194">MSSSFISRCFDKYVVSCAFVYPNPMRLPLQHHSGAPLVPLPQSGSATDHMGQLSLPPNPDPNLSAGPEIYLVYYVGGINRTFSCKRSRFLAQRASLGTTTQKRRNQLPAHLDLPILIPRNNPAKQRKTHYRSYHLQLPLPRHFLLSLVLLVQQEQFRILIMTKSLDSRHGARIPGTPTEDQTTLLLNSFHCARGPGTSTEDQTTLLLNSSHCARSPGTLMEASGSNSGSAIRGDLHQTSLLLNSIHCARTPGPPTEDLRQTLLHCPARPEGPW</sequence>
<dbReference type="HOGENOM" id="CLU_1020058_0_0_1"/>
<proteinExistence type="predicted"/>